<feature type="region of interest" description="Disordered" evidence="3">
    <location>
        <begin position="1"/>
        <end position="26"/>
    </location>
</feature>
<evidence type="ECO:0000313" key="5">
    <source>
        <dbReference type="Proteomes" id="UP000214863"/>
    </source>
</evidence>
<accession>A0A1Z1NEI9</accession>
<dbReference type="RefSeq" id="YP_009388552.1">
    <property type="nucleotide sequence ID" value="NC_035117.1"/>
</dbReference>
<dbReference type="OrthoDB" id="39877at10239"/>
<evidence type="ECO:0000256" key="1">
    <source>
        <dbReference type="ARBA" id="ARBA00008922"/>
    </source>
</evidence>
<dbReference type="Pfam" id="PF05812">
    <property type="entry name" value="Herpes_BLRF2"/>
    <property type="match status" value="1"/>
</dbReference>
<dbReference type="Gene3D" id="1.10.3390.10">
    <property type="entry name" value="YejL-like"/>
    <property type="match status" value="1"/>
</dbReference>
<evidence type="ECO:0000256" key="2">
    <source>
        <dbReference type="SAM" id="Coils"/>
    </source>
</evidence>
<dbReference type="InterPro" id="IPR008642">
    <property type="entry name" value="Herpes_BLRF2"/>
</dbReference>
<dbReference type="EMBL" id="KY965444">
    <property type="protein sequence ID" value="ARW78114.1"/>
    <property type="molecule type" value="Genomic_DNA"/>
</dbReference>
<protein>
    <submittedName>
        <fullName evidence="4">Virion protein G52</fullName>
    </submittedName>
</protein>
<dbReference type="SUPFAM" id="SSF160459">
    <property type="entry name" value="BLRF2-like"/>
    <property type="match status" value="1"/>
</dbReference>
<proteinExistence type="inferred from homology"/>
<feature type="region of interest" description="Disordered" evidence="3">
    <location>
        <begin position="128"/>
        <end position="150"/>
    </location>
</feature>
<name>A0A1Z1NEI9_9GAMA</name>
<keyword evidence="5" id="KW-1185">Reference proteome</keyword>
<sequence length="150" mass="16244">MASTTGKTRTPRARASAGPRLTDFKGPANVALEDLTSKISKLELENKQLKRRIKKDHTHPGAPPRGDGILTFQQKEVIITTTVARLVALAQKKIDEKVRGELAAAVTREEAEDVVKSLSMRVHLNFQDVAPGNRSSAGSAAKKSGGRDYD</sequence>
<dbReference type="KEGG" id="vg:33194266"/>
<dbReference type="Proteomes" id="UP000214863">
    <property type="component" value="Segment"/>
</dbReference>
<evidence type="ECO:0000313" key="4">
    <source>
        <dbReference type="EMBL" id="ARW78114.1"/>
    </source>
</evidence>
<keyword evidence="2" id="KW-0175">Coiled coil</keyword>
<reference evidence="4" key="1">
    <citation type="submission" date="2017-04" db="EMBL/GenBank/DDBJ databases">
        <title>Genome sequence of delphinid gammaherpesvirus 1 from an Atlantic bottlenose dolphin (Tursiops truncatus).</title>
        <authorList>
            <person name="Davison A.J."/>
            <person name="Subramaniam K."/>
            <person name="Kerr K."/>
            <person name="Jacob J.J."/>
            <person name="Landrau-Giovannetti N."/>
            <person name="Waltzek T.B."/>
        </authorList>
    </citation>
    <scope>NUCLEOTIDE SEQUENCE [LARGE SCALE GENOMIC DNA]</scope>
    <source>
        <strain evidence="4">Sarasota</strain>
    </source>
</reference>
<dbReference type="GeneID" id="33194266"/>
<evidence type="ECO:0000256" key="3">
    <source>
        <dbReference type="SAM" id="MobiDB-lite"/>
    </source>
</evidence>
<comment type="similarity">
    <text evidence="1">Belongs to the herpesviridae BLRF2 family.</text>
</comment>
<feature type="coiled-coil region" evidence="2">
    <location>
        <begin position="32"/>
        <end position="59"/>
    </location>
</feature>
<organism evidence="4">
    <name type="scientific">Common bottlenose dolphin gammaherpesvirus 1 strain Sarasota</name>
    <dbReference type="NCBI Taxonomy" id="2022783"/>
    <lineage>
        <taxon>Viruses</taxon>
        <taxon>Duplodnaviria</taxon>
        <taxon>Heunggongvirae</taxon>
        <taxon>Peploviricota</taxon>
        <taxon>Herviviricetes</taxon>
        <taxon>Herpesvirales</taxon>
        <taxon>Orthoherpesviridae</taxon>
        <taxon>Gammaherpesvirinae</taxon>
        <taxon>Bossavirus</taxon>
        <taxon>Bossavirus delphinidgamma1</taxon>
        <taxon>Delphinid gammaherpesvirus 1</taxon>
    </lineage>
</organism>
<gene>
    <name evidence="4" type="primary">ORF52</name>
</gene>